<dbReference type="Proteomes" id="UP001220324">
    <property type="component" value="Unassembled WGS sequence"/>
</dbReference>
<feature type="compositionally biased region" description="Polar residues" evidence="1">
    <location>
        <begin position="220"/>
        <end position="231"/>
    </location>
</feature>
<evidence type="ECO:0000313" key="2">
    <source>
        <dbReference type="EMBL" id="KAJ5532371.1"/>
    </source>
</evidence>
<gene>
    <name evidence="2" type="ORF">N7494_008923</name>
</gene>
<name>A0AAD6GCC7_9EURO</name>
<feature type="compositionally biased region" description="Low complexity" evidence="1">
    <location>
        <begin position="201"/>
        <end position="212"/>
    </location>
</feature>
<proteinExistence type="predicted"/>
<keyword evidence="3" id="KW-1185">Reference proteome</keyword>
<evidence type="ECO:0000256" key="1">
    <source>
        <dbReference type="SAM" id="MobiDB-lite"/>
    </source>
</evidence>
<comment type="caution">
    <text evidence="2">The sequence shown here is derived from an EMBL/GenBank/DDBJ whole genome shotgun (WGS) entry which is preliminary data.</text>
</comment>
<sequence length="320" mass="35542">MAFNSSRLESFRPWNPFQDKVQPSRDSLDICRYPTPVSISATSPPSASSKSASENTDVHYHKSVRHPLPPRPPSEVCLRVSLPQEIDPQHQSDVEDQASCVSPETDALDFDDILQLQGLPSSGDEDHPMICHDLGLESQYSLGFESYYPERACTTSQRSHVGNTGTSGLARECSDATIDPAILEDHHSQDIEQAPTRNENSSVVSSSPSSGRSARDPSLRSRSQRATNPGRQRSKVSKVAVVVDNRHMNRTGRSTRAKSPVGTSFSALLDQFSSLPVEERLQFYPGCLKVPCRNASICPPVRILHQYRRAPREWKKSRLH</sequence>
<feature type="compositionally biased region" description="Low complexity" evidence="1">
    <location>
        <begin position="34"/>
        <end position="53"/>
    </location>
</feature>
<feature type="region of interest" description="Disordered" evidence="1">
    <location>
        <begin position="191"/>
        <end position="237"/>
    </location>
</feature>
<dbReference type="AlphaFoldDB" id="A0AAD6GCC7"/>
<protein>
    <submittedName>
        <fullName evidence="2">Uncharacterized protein</fullName>
    </submittedName>
</protein>
<feature type="region of interest" description="Disordered" evidence="1">
    <location>
        <begin position="1"/>
        <end position="75"/>
    </location>
</feature>
<dbReference type="EMBL" id="JAQIZZ010000007">
    <property type="protein sequence ID" value="KAJ5532371.1"/>
    <property type="molecule type" value="Genomic_DNA"/>
</dbReference>
<accession>A0AAD6GCC7</accession>
<reference evidence="2 3" key="1">
    <citation type="journal article" date="2023" name="IMA Fungus">
        <title>Comparative genomic study of the Penicillium genus elucidates a diverse pangenome and 15 lateral gene transfer events.</title>
        <authorList>
            <person name="Petersen C."/>
            <person name="Sorensen T."/>
            <person name="Nielsen M.R."/>
            <person name="Sondergaard T.E."/>
            <person name="Sorensen J.L."/>
            <person name="Fitzpatrick D.A."/>
            <person name="Frisvad J.C."/>
            <person name="Nielsen K.L."/>
        </authorList>
    </citation>
    <scope>NUCLEOTIDE SEQUENCE [LARGE SCALE GENOMIC DNA]</scope>
    <source>
        <strain evidence="2 3">IBT 35679</strain>
    </source>
</reference>
<evidence type="ECO:0000313" key="3">
    <source>
        <dbReference type="Proteomes" id="UP001220324"/>
    </source>
</evidence>
<organism evidence="2 3">
    <name type="scientific">Penicillium frequentans</name>
    <dbReference type="NCBI Taxonomy" id="3151616"/>
    <lineage>
        <taxon>Eukaryota</taxon>
        <taxon>Fungi</taxon>
        <taxon>Dikarya</taxon>
        <taxon>Ascomycota</taxon>
        <taxon>Pezizomycotina</taxon>
        <taxon>Eurotiomycetes</taxon>
        <taxon>Eurotiomycetidae</taxon>
        <taxon>Eurotiales</taxon>
        <taxon>Aspergillaceae</taxon>
        <taxon>Penicillium</taxon>
    </lineage>
</organism>